<dbReference type="InterPro" id="IPR002347">
    <property type="entry name" value="SDR_fam"/>
</dbReference>
<dbReference type="EMBL" id="KZ819335">
    <property type="protein sequence ID" value="PWN18683.1"/>
    <property type="molecule type" value="Genomic_DNA"/>
</dbReference>
<dbReference type="GeneID" id="37017197"/>
<dbReference type="PANTHER" id="PTHR43431">
    <property type="entry name" value="OXIDOREDUCTASE, SHORT CHAIN DEHYDROGENASE/REDUCTASE FAMILY (AFU_ORTHOLOGUE AFUA_5G14000)"/>
    <property type="match status" value="1"/>
</dbReference>
<dbReference type="AlphaFoldDB" id="A0A316U2U4"/>
<dbReference type="STRING" id="1684307.A0A316U2U4"/>
<organism evidence="1 2">
    <name type="scientific">Pseudomicrostroma glucosiphilum</name>
    <dbReference type="NCBI Taxonomy" id="1684307"/>
    <lineage>
        <taxon>Eukaryota</taxon>
        <taxon>Fungi</taxon>
        <taxon>Dikarya</taxon>
        <taxon>Basidiomycota</taxon>
        <taxon>Ustilaginomycotina</taxon>
        <taxon>Exobasidiomycetes</taxon>
        <taxon>Microstromatales</taxon>
        <taxon>Microstromatales incertae sedis</taxon>
        <taxon>Pseudomicrostroma</taxon>
    </lineage>
</organism>
<keyword evidence="2" id="KW-1185">Reference proteome</keyword>
<dbReference type="Proteomes" id="UP000245942">
    <property type="component" value="Unassembled WGS sequence"/>
</dbReference>
<evidence type="ECO:0000313" key="2">
    <source>
        <dbReference type="Proteomes" id="UP000245942"/>
    </source>
</evidence>
<dbReference type="PANTHER" id="PTHR43431:SF7">
    <property type="entry name" value="OXIDOREDUCTASE, SHORT CHAIN DEHYDROGENASE_REDUCTASE FAMILY (AFU_ORTHOLOGUE AFUA_5G14000)"/>
    <property type="match status" value="1"/>
</dbReference>
<dbReference type="Gene3D" id="3.40.50.720">
    <property type="entry name" value="NAD(P)-binding Rossmann-like Domain"/>
    <property type="match status" value="1"/>
</dbReference>
<name>A0A316U2U4_9BASI</name>
<reference evidence="1 2" key="1">
    <citation type="journal article" date="2018" name="Mol. Biol. Evol.">
        <title>Broad Genomic Sampling Reveals a Smut Pathogenic Ancestry of the Fungal Clade Ustilaginomycotina.</title>
        <authorList>
            <person name="Kijpornyongpan T."/>
            <person name="Mondo S.J."/>
            <person name="Barry K."/>
            <person name="Sandor L."/>
            <person name="Lee J."/>
            <person name="Lipzen A."/>
            <person name="Pangilinan J."/>
            <person name="LaButti K."/>
            <person name="Hainaut M."/>
            <person name="Henrissat B."/>
            <person name="Grigoriev I.V."/>
            <person name="Spatafora J.W."/>
            <person name="Aime M.C."/>
        </authorList>
    </citation>
    <scope>NUCLEOTIDE SEQUENCE [LARGE SCALE GENOMIC DNA]</scope>
    <source>
        <strain evidence="1 2">MCA 4718</strain>
    </source>
</reference>
<gene>
    <name evidence="1" type="ORF">BCV69DRAFT_70054</name>
</gene>
<dbReference type="InterPro" id="IPR036291">
    <property type="entry name" value="NAD(P)-bd_dom_sf"/>
</dbReference>
<protein>
    <submittedName>
        <fullName evidence="1">NAD(P)-binding protein</fullName>
    </submittedName>
</protein>
<sequence>MAHPRPTSLALLIGAGPTSGAGIARQLATPVSQGGGGMAVALLARNAERLSTLASNLKASVPGAVVGAFPTDTSPVNLKKAFEAIKKHKDFDGCRLRLGVFHIKHSSREPFLETTPESYDAAFSEYNTGAFVFAQESLKRMYEEAGGMKPLDETGGEKLGTIIFTGTLGALRTSAMYSAYGGTRSAARSLAQAVAKEHSQYGVHVVHAIANGSIIDTDNEEHESAKEATEKGRKMSAKAVADTYLWLARQESTLWTHELDLRPAQEKF</sequence>
<proteinExistence type="predicted"/>
<dbReference type="Pfam" id="PF13561">
    <property type="entry name" value="adh_short_C2"/>
    <property type="match status" value="1"/>
</dbReference>
<accession>A0A316U2U4</accession>
<dbReference type="RefSeq" id="XP_025345843.1">
    <property type="nucleotide sequence ID" value="XM_025495463.1"/>
</dbReference>
<evidence type="ECO:0000313" key="1">
    <source>
        <dbReference type="EMBL" id="PWN18683.1"/>
    </source>
</evidence>
<dbReference type="SUPFAM" id="SSF51735">
    <property type="entry name" value="NAD(P)-binding Rossmann-fold domains"/>
    <property type="match status" value="1"/>
</dbReference>
<dbReference type="OrthoDB" id="5399006at2759"/>